<dbReference type="OrthoDB" id="9810588at2"/>
<dbReference type="InterPro" id="IPR027980">
    <property type="entry name" value="RACo_C"/>
</dbReference>
<gene>
    <name evidence="4" type="ORF">SAMN05216233_10595</name>
</gene>
<name>A0A1G5E1M7_9BACT</name>
<dbReference type="PANTHER" id="PTHR42895:SF1">
    <property type="entry name" value="IRON-SULFUR CLUSTER PROTEIN"/>
    <property type="match status" value="1"/>
</dbReference>
<dbReference type="Gene3D" id="3.30.420.480">
    <property type="entry name" value="Domain of unknown function (DUF4445)"/>
    <property type="match status" value="1"/>
</dbReference>
<dbReference type="RefSeq" id="WP_092210265.1">
    <property type="nucleotide sequence ID" value="NZ_FMUX01000005.1"/>
</dbReference>
<dbReference type="InterPro" id="IPR040506">
    <property type="entry name" value="RACo_linker"/>
</dbReference>
<dbReference type="AlphaFoldDB" id="A0A1G5E1M7"/>
<dbReference type="EMBL" id="FMUX01000005">
    <property type="protein sequence ID" value="SCY20388.1"/>
    <property type="molecule type" value="Genomic_DNA"/>
</dbReference>
<proteinExistence type="predicted"/>
<evidence type="ECO:0000313" key="4">
    <source>
        <dbReference type="EMBL" id="SCY20388.1"/>
    </source>
</evidence>
<accession>A0A1G5E1M7</accession>
<dbReference type="Pfam" id="PF17651">
    <property type="entry name" value="Raco_middle"/>
    <property type="match status" value="1"/>
</dbReference>
<sequence>MTRHDHGLGWVRPVRLSMPSLSDNSADMDRLLRALSGTGSRPSVDFSQFKQVSRLLRQWDFSARCVLFQNGGQLELLDILDPQGETRALGVAVDLGTTRIVMRLVDLESRETLSETVMDNPQINVGSDILTRIHHAATDAGAEELKATVGLAVDDGMETLCLQAGVSAREIYIVAVSGNTAMTHLFMGLPAGHIIREPYIPVTNTPGTHRASLFLENTHPEGRVFFFPNIGSYFGGDLISGILFSGIHRQGETSLLVDVGTNAEVVLGNRDWLVGCAGAAGPALEGGVSSMGMTAGDGVIDRVSMAGGDFTVGTIGDLPPLGVCGSGFIDLAAVLFLTGMIDAKGKLVESACKERYTVEHGLPALIVVPEQESGTGSAITVSQASLDSLIRSKAAMYTILETIVMKVGVGFGDLEKIYVAGTFGAYIDPESAISIGMIPDLDRSRYEKIGNSSLEGATLMLYGDRYMDEADAIRNRITYVELNVDQDFMIRFSGAKFIPHTDPDLFPTVTKK</sequence>
<dbReference type="InterPro" id="IPR042259">
    <property type="entry name" value="Raco-like_middle_sf"/>
</dbReference>
<reference evidence="4 5" key="1">
    <citation type="submission" date="2016-10" db="EMBL/GenBank/DDBJ databases">
        <authorList>
            <person name="de Groot N.N."/>
        </authorList>
    </citation>
    <scope>NUCLEOTIDE SEQUENCE [LARGE SCALE GENOMIC DNA]</scope>
    <source>
        <strain evidence="4 5">AA1</strain>
    </source>
</reference>
<dbReference type="Proteomes" id="UP000198870">
    <property type="component" value="Unassembled WGS sequence"/>
</dbReference>
<feature type="domain" description="RACo linker region" evidence="2">
    <location>
        <begin position="14"/>
        <end position="79"/>
    </location>
</feature>
<feature type="domain" description="RACo-like middle region" evidence="3">
    <location>
        <begin position="89"/>
        <end position="250"/>
    </location>
</feature>
<keyword evidence="5" id="KW-1185">Reference proteome</keyword>
<protein>
    <submittedName>
        <fullName evidence="4">Uncharacterized 2Fe-2 and 4Fe-4S clusters-containing protein, contains DUF4445 domain</fullName>
    </submittedName>
</protein>
<dbReference type="Pfam" id="PF17650">
    <property type="entry name" value="RACo_linker"/>
    <property type="match status" value="1"/>
</dbReference>
<organism evidence="4 5">
    <name type="scientific">Desulfoluna spongiiphila</name>
    <dbReference type="NCBI Taxonomy" id="419481"/>
    <lineage>
        <taxon>Bacteria</taxon>
        <taxon>Pseudomonadati</taxon>
        <taxon>Thermodesulfobacteriota</taxon>
        <taxon>Desulfobacteria</taxon>
        <taxon>Desulfobacterales</taxon>
        <taxon>Desulfolunaceae</taxon>
        <taxon>Desulfoluna</taxon>
    </lineage>
</organism>
<evidence type="ECO:0000259" key="2">
    <source>
        <dbReference type="Pfam" id="PF17650"/>
    </source>
</evidence>
<dbReference type="Pfam" id="PF14574">
    <property type="entry name" value="RACo_C_ter"/>
    <property type="match status" value="1"/>
</dbReference>
<feature type="domain" description="RACo C-terminal" evidence="1">
    <location>
        <begin position="252"/>
        <end position="509"/>
    </location>
</feature>
<dbReference type="Gene3D" id="3.10.20.880">
    <property type="match status" value="1"/>
</dbReference>
<dbReference type="InterPro" id="IPR041414">
    <property type="entry name" value="Raco-like_middle"/>
</dbReference>
<dbReference type="InterPro" id="IPR052911">
    <property type="entry name" value="Corrinoid_activation_enz"/>
</dbReference>
<evidence type="ECO:0000259" key="1">
    <source>
        <dbReference type="Pfam" id="PF14574"/>
    </source>
</evidence>
<dbReference type="STRING" id="419481.SAMN05216233_10595"/>
<evidence type="ECO:0000313" key="5">
    <source>
        <dbReference type="Proteomes" id="UP000198870"/>
    </source>
</evidence>
<dbReference type="PANTHER" id="PTHR42895">
    <property type="entry name" value="IRON-SULFUR CLUSTER-BINDING PROTEIN-RELATED"/>
    <property type="match status" value="1"/>
</dbReference>
<evidence type="ECO:0000259" key="3">
    <source>
        <dbReference type="Pfam" id="PF17651"/>
    </source>
</evidence>